<dbReference type="PANTHER" id="PTHR43826">
    <property type="entry name" value="GLUCOSE-6-PHOSPHATE EXCHANGER SLC37A4"/>
    <property type="match status" value="1"/>
</dbReference>
<dbReference type="PANTHER" id="PTHR43826:SF3">
    <property type="entry name" value="GLUCOSE-6-PHOSPHATE EXCHANGER SLC37A4"/>
    <property type="match status" value="1"/>
</dbReference>
<protein>
    <submittedName>
        <fullName evidence="7">MFS transporter</fullName>
    </submittedName>
</protein>
<organism evidence="7 8">
    <name type="scientific">Desulfomonile tiedjei</name>
    <dbReference type="NCBI Taxonomy" id="2358"/>
    <lineage>
        <taxon>Bacteria</taxon>
        <taxon>Pseudomonadati</taxon>
        <taxon>Thermodesulfobacteriota</taxon>
        <taxon>Desulfomonilia</taxon>
        <taxon>Desulfomonilales</taxon>
        <taxon>Desulfomonilaceae</taxon>
        <taxon>Desulfomonile</taxon>
    </lineage>
</organism>
<name>A0A9D6Z449_9BACT</name>
<dbReference type="InterPro" id="IPR036259">
    <property type="entry name" value="MFS_trans_sf"/>
</dbReference>
<keyword evidence="3 5" id="KW-1133">Transmembrane helix</keyword>
<comment type="subcellular location">
    <subcellularLocation>
        <location evidence="1">Endomembrane system</location>
        <topology evidence="1">Multi-pass membrane protein</topology>
    </subcellularLocation>
</comment>
<feature type="non-terminal residue" evidence="7">
    <location>
        <position position="402"/>
    </location>
</feature>
<dbReference type="Gene3D" id="1.20.1250.20">
    <property type="entry name" value="MFS general substrate transporter like domains"/>
    <property type="match status" value="2"/>
</dbReference>
<dbReference type="SUPFAM" id="SSF103473">
    <property type="entry name" value="MFS general substrate transporter"/>
    <property type="match status" value="1"/>
</dbReference>
<feature type="transmembrane region" description="Helical" evidence="5">
    <location>
        <begin position="173"/>
        <end position="191"/>
    </location>
</feature>
<feature type="transmembrane region" description="Helical" evidence="5">
    <location>
        <begin position="347"/>
        <end position="373"/>
    </location>
</feature>
<feature type="transmembrane region" description="Helical" evidence="5">
    <location>
        <begin position="139"/>
        <end position="161"/>
    </location>
</feature>
<feature type="domain" description="Major facilitator superfamily (MFS) profile" evidence="6">
    <location>
        <begin position="17"/>
        <end position="402"/>
    </location>
</feature>
<dbReference type="GO" id="GO:0061513">
    <property type="term" value="F:glucose 6-phosphate:phosphate antiporter activity"/>
    <property type="evidence" value="ECO:0007669"/>
    <property type="project" value="TreeGrafter"/>
</dbReference>
<dbReference type="AlphaFoldDB" id="A0A9D6Z449"/>
<dbReference type="Pfam" id="PF07690">
    <property type="entry name" value="MFS_1"/>
    <property type="match status" value="2"/>
</dbReference>
<feature type="transmembrane region" description="Helical" evidence="5">
    <location>
        <begin position="79"/>
        <end position="100"/>
    </location>
</feature>
<dbReference type="InterPro" id="IPR011701">
    <property type="entry name" value="MFS"/>
</dbReference>
<feature type="transmembrane region" description="Helical" evidence="5">
    <location>
        <begin position="207"/>
        <end position="225"/>
    </location>
</feature>
<feature type="transmembrane region" description="Helical" evidence="5">
    <location>
        <begin position="12"/>
        <end position="33"/>
    </location>
</feature>
<feature type="transmembrane region" description="Helical" evidence="5">
    <location>
        <begin position="53"/>
        <end position="73"/>
    </location>
</feature>
<comment type="caution">
    <text evidence="7">The sequence shown here is derived from an EMBL/GenBank/DDBJ whole genome shotgun (WGS) entry which is preliminary data.</text>
</comment>
<feature type="transmembrane region" description="Helical" evidence="5">
    <location>
        <begin position="290"/>
        <end position="309"/>
    </location>
</feature>
<gene>
    <name evidence="7" type="ORF">HY912_14030</name>
</gene>
<dbReference type="GO" id="GO:0035435">
    <property type="term" value="P:phosphate ion transmembrane transport"/>
    <property type="evidence" value="ECO:0007669"/>
    <property type="project" value="TreeGrafter"/>
</dbReference>
<dbReference type="GO" id="GO:0016020">
    <property type="term" value="C:membrane"/>
    <property type="evidence" value="ECO:0007669"/>
    <property type="project" value="UniProtKB-ARBA"/>
</dbReference>
<feature type="transmembrane region" description="Helical" evidence="5">
    <location>
        <begin position="112"/>
        <end position="133"/>
    </location>
</feature>
<feature type="transmembrane region" description="Helical" evidence="5">
    <location>
        <begin position="257"/>
        <end position="278"/>
    </location>
</feature>
<sequence>MNVVEDPAPGSWRRWAIFVIGSINFMLSMFYRVSTAVISPSLVRDLGFSSTQLSDLSAVFFYAFAASQIPIGIALDRLGVRLTLAILSVSGISGVLLFALGETPNHLIFARVLLGIGVSGNLMIVLALFAAWFPVDRFGFLSGLVVAVGVLGTLVGATPLALMNLWIGWRASFLVFAVVNSIVVLAFIWVARDKPPGRASFALKSEAFPGGLAGLFGMYSYWAISLSSFVRYGYIAALQGLWATPFLIYGLGMDEIAASNVLFCLGLGYMVSLPVSGYLSDTVLRSRKQVLLASLSIFSVLAFSIIWWTQSVPHWLVVGTFFGLGCASGPGQIMYAHMKELIPPAMIARAMTAVNLFTVLGAGIMTHILGLVVGSEPSKLTCPEDFKFMWYVGGISLALACV</sequence>
<keyword evidence="4 5" id="KW-0472">Membrane</keyword>
<evidence type="ECO:0000256" key="3">
    <source>
        <dbReference type="ARBA" id="ARBA00022989"/>
    </source>
</evidence>
<evidence type="ECO:0000313" key="8">
    <source>
        <dbReference type="Proteomes" id="UP000807825"/>
    </source>
</evidence>
<dbReference type="InterPro" id="IPR020846">
    <property type="entry name" value="MFS_dom"/>
</dbReference>
<evidence type="ECO:0000256" key="1">
    <source>
        <dbReference type="ARBA" id="ARBA00004127"/>
    </source>
</evidence>
<keyword evidence="2 5" id="KW-0812">Transmembrane</keyword>
<dbReference type="Proteomes" id="UP000807825">
    <property type="component" value="Unassembled WGS sequence"/>
</dbReference>
<evidence type="ECO:0000256" key="5">
    <source>
        <dbReference type="SAM" id="Phobius"/>
    </source>
</evidence>
<proteinExistence type="predicted"/>
<reference evidence="7" key="1">
    <citation type="submission" date="2020-07" db="EMBL/GenBank/DDBJ databases">
        <title>Huge and variable diversity of episymbiotic CPR bacteria and DPANN archaea in groundwater ecosystems.</title>
        <authorList>
            <person name="He C.Y."/>
            <person name="Keren R."/>
            <person name="Whittaker M."/>
            <person name="Farag I.F."/>
            <person name="Doudna J."/>
            <person name="Cate J.H.D."/>
            <person name="Banfield J.F."/>
        </authorList>
    </citation>
    <scope>NUCLEOTIDE SEQUENCE</scope>
    <source>
        <strain evidence="7">NC_groundwater_1664_Pr3_B-0.1um_52_9</strain>
    </source>
</reference>
<dbReference type="PROSITE" id="PS50850">
    <property type="entry name" value="MFS"/>
    <property type="match status" value="1"/>
</dbReference>
<accession>A0A9D6Z449</accession>
<dbReference type="InterPro" id="IPR051337">
    <property type="entry name" value="OPA_Antiporter"/>
</dbReference>
<feature type="transmembrane region" description="Helical" evidence="5">
    <location>
        <begin position="315"/>
        <end position="335"/>
    </location>
</feature>
<evidence type="ECO:0000256" key="4">
    <source>
        <dbReference type="ARBA" id="ARBA00023136"/>
    </source>
</evidence>
<evidence type="ECO:0000313" key="7">
    <source>
        <dbReference type="EMBL" id="MBI5250604.1"/>
    </source>
</evidence>
<dbReference type="GO" id="GO:0012505">
    <property type="term" value="C:endomembrane system"/>
    <property type="evidence" value="ECO:0007669"/>
    <property type="project" value="UniProtKB-SubCell"/>
</dbReference>
<evidence type="ECO:0000256" key="2">
    <source>
        <dbReference type="ARBA" id="ARBA00022692"/>
    </source>
</evidence>
<feature type="transmembrane region" description="Helical" evidence="5">
    <location>
        <begin position="232"/>
        <end position="251"/>
    </location>
</feature>
<dbReference type="EMBL" id="JACRDE010000367">
    <property type="protein sequence ID" value="MBI5250604.1"/>
    <property type="molecule type" value="Genomic_DNA"/>
</dbReference>
<evidence type="ECO:0000259" key="6">
    <source>
        <dbReference type="PROSITE" id="PS50850"/>
    </source>
</evidence>